<dbReference type="GO" id="GO:0046872">
    <property type="term" value="F:metal ion binding"/>
    <property type="evidence" value="ECO:0007669"/>
    <property type="project" value="UniProtKB-KW"/>
</dbReference>
<dbReference type="Gene3D" id="3.20.20.70">
    <property type="entry name" value="Aldolase class I"/>
    <property type="match status" value="1"/>
</dbReference>
<dbReference type="Gene3D" id="1.10.150.320">
    <property type="entry name" value="Photosystem II 12 kDa extrinsic protein"/>
    <property type="match status" value="1"/>
</dbReference>
<evidence type="ECO:0000313" key="7">
    <source>
        <dbReference type="EMBL" id="BCD98364.1"/>
    </source>
</evidence>
<dbReference type="InterPro" id="IPR010994">
    <property type="entry name" value="RuvA_2-like"/>
</dbReference>
<evidence type="ECO:0000256" key="4">
    <source>
        <dbReference type="ARBA" id="ARBA00023004"/>
    </source>
</evidence>
<dbReference type="PANTHER" id="PTHR21180:SF9">
    <property type="entry name" value="TYPE II SECRETION SYSTEM PROTEIN K"/>
    <property type="match status" value="1"/>
</dbReference>
<reference evidence="7 8" key="1">
    <citation type="journal article" date="2022" name="IScience">
        <title>An ultrasensitive nanofiber-based assay for enzymatic hydrolysis and deep-sea microbial degradation of cellulose.</title>
        <authorList>
            <person name="Tsudome M."/>
            <person name="Tachioka M."/>
            <person name="Miyazaki M."/>
            <person name="Uchimura K."/>
            <person name="Tsuda M."/>
            <person name="Takaki Y."/>
            <person name="Deguchi S."/>
        </authorList>
    </citation>
    <scope>NUCLEOTIDE SEQUENCE [LARGE SCALE GENOMIC DNA]</scope>
    <source>
        <strain evidence="7 8">GE09</strain>
    </source>
</reference>
<dbReference type="InterPro" id="IPR007197">
    <property type="entry name" value="rSAM"/>
</dbReference>
<dbReference type="NCBIfam" id="TIGR03916">
    <property type="entry name" value="rSAM_link_UDG"/>
    <property type="match status" value="1"/>
</dbReference>
<evidence type="ECO:0000256" key="2">
    <source>
        <dbReference type="ARBA" id="ARBA00022691"/>
    </source>
</evidence>
<dbReference type="InterPro" id="IPR023874">
    <property type="entry name" value="DNA_rSAM_put"/>
</dbReference>
<feature type="domain" description="Radical SAM core" evidence="6">
    <location>
        <begin position="62"/>
        <end position="197"/>
    </location>
</feature>
<proteinExistence type="predicted"/>
<name>A0AAN1WIT2_9GAMM</name>
<evidence type="ECO:0000256" key="3">
    <source>
        <dbReference type="ARBA" id="ARBA00022723"/>
    </source>
</evidence>
<dbReference type="SFLD" id="SFLDG01102">
    <property type="entry name" value="Uncharacterised_Radical_SAM_Su"/>
    <property type="match status" value="1"/>
</dbReference>
<evidence type="ECO:0000256" key="1">
    <source>
        <dbReference type="ARBA" id="ARBA00001966"/>
    </source>
</evidence>
<evidence type="ECO:0000256" key="5">
    <source>
        <dbReference type="ARBA" id="ARBA00023014"/>
    </source>
</evidence>
<dbReference type="EMBL" id="AP023086">
    <property type="protein sequence ID" value="BCD98364.1"/>
    <property type="molecule type" value="Genomic_DNA"/>
</dbReference>
<sequence>MNIQSKLAILADAAKYDASCASSGTVERNSRAGKGVGSTSGGMGICHSYAPDGRCISLLKILLTNFCLFDCAYCINRSSSPVARARFKPEEVVKLTLDFYKRNYIEGLFLSSGIIQSADYTMEQLVEVARSLREDYDFRGYIHLKTIPEAAPELLALAGRYADRLSINIELPQDQSLVLLAPEKNAGTIRQSMGVLKNGIDEYKDNKKSAKAIKSLTPAAGGSRFNHAGPVRRRAKVPIYAPAGQSTQMIVGADSSNDKAILTTAKGLYQGFQMRRVYYSAYSPIQHASKALPAMSPPLMREHRLYQADWLLRFYGFSVQEIAGGATRPNGMLDLDIDPKLAWALANRQLFPININRAPKEQLLRIPGIGAVGAQRIINARRFKVLRFDDLVKCKISVKKVAPFVETLDFNPHLNTLDSHNLRQQLMVSNNKWAPEQLGLF</sequence>
<gene>
    <name evidence="7" type="ORF">MARGE09_P2565</name>
</gene>
<dbReference type="SUPFAM" id="SSF47781">
    <property type="entry name" value="RuvA domain 2-like"/>
    <property type="match status" value="1"/>
</dbReference>
<protein>
    <recommendedName>
        <fullName evidence="6">Radical SAM core domain-containing protein</fullName>
    </recommendedName>
</protein>
<dbReference type="Proteomes" id="UP001320119">
    <property type="component" value="Chromosome"/>
</dbReference>
<dbReference type="KEGG" id="marq:MARGE09_P2565"/>
<keyword evidence="5" id="KW-0411">Iron-sulfur</keyword>
<dbReference type="GO" id="GO:0003824">
    <property type="term" value="F:catalytic activity"/>
    <property type="evidence" value="ECO:0007669"/>
    <property type="project" value="InterPro"/>
</dbReference>
<dbReference type="InterPro" id="IPR058240">
    <property type="entry name" value="rSAM_sf"/>
</dbReference>
<dbReference type="InterPro" id="IPR051675">
    <property type="entry name" value="Endo/Exo/Phosphatase_dom_1"/>
</dbReference>
<dbReference type="GO" id="GO:0051536">
    <property type="term" value="F:iron-sulfur cluster binding"/>
    <property type="evidence" value="ECO:0007669"/>
    <property type="project" value="UniProtKB-KW"/>
</dbReference>
<accession>A0AAN1WIT2</accession>
<comment type="cofactor">
    <cofactor evidence="1">
        <name>[4Fe-4S] cluster</name>
        <dbReference type="ChEBI" id="CHEBI:49883"/>
    </cofactor>
</comment>
<dbReference type="Pfam" id="PF04055">
    <property type="entry name" value="Radical_SAM"/>
    <property type="match status" value="1"/>
</dbReference>
<dbReference type="CDD" id="cd01335">
    <property type="entry name" value="Radical_SAM"/>
    <property type="match status" value="1"/>
</dbReference>
<dbReference type="PANTHER" id="PTHR21180">
    <property type="entry name" value="ENDONUCLEASE/EXONUCLEASE/PHOSPHATASE FAMILY DOMAIN-CONTAINING PROTEIN 1"/>
    <property type="match status" value="1"/>
</dbReference>
<keyword evidence="2" id="KW-0949">S-adenosyl-L-methionine</keyword>
<keyword evidence="8" id="KW-1185">Reference proteome</keyword>
<keyword evidence="4" id="KW-0408">Iron</keyword>
<keyword evidence="3" id="KW-0479">Metal-binding</keyword>
<evidence type="ECO:0000313" key="8">
    <source>
        <dbReference type="Proteomes" id="UP001320119"/>
    </source>
</evidence>
<dbReference type="AlphaFoldDB" id="A0AAN1WIT2"/>
<dbReference type="RefSeq" id="WP_236982653.1">
    <property type="nucleotide sequence ID" value="NZ_AP023086.1"/>
</dbReference>
<organism evidence="7 8">
    <name type="scientific">Marinagarivorans cellulosilyticus</name>
    <dbReference type="NCBI Taxonomy" id="2721545"/>
    <lineage>
        <taxon>Bacteria</taxon>
        <taxon>Pseudomonadati</taxon>
        <taxon>Pseudomonadota</taxon>
        <taxon>Gammaproteobacteria</taxon>
        <taxon>Cellvibrionales</taxon>
        <taxon>Cellvibrionaceae</taxon>
        <taxon>Marinagarivorans</taxon>
    </lineage>
</organism>
<dbReference type="SUPFAM" id="SSF102114">
    <property type="entry name" value="Radical SAM enzymes"/>
    <property type="match status" value="1"/>
</dbReference>
<dbReference type="InterPro" id="IPR013785">
    <property type="entry name" value="Aldolase_TIM"/>
</dbReference>
<dbReference type="SFLD" id="SFLDS00029">
    <property type="entry name" value="Radical_SAM"/>
    <property type="match status" value="1"/>
</dbReference>
<evidence type="ECO:0000259" key="6">
    <source>
        <dbReference type="Pfam" id="PF04055"/>
    </source>
</evidence>